<dbReference type="EMBL" id="BAAATE010000017">
    <property type="protein sequence ID" value="GAA2675697.1"/>
    <property type="molecule type" value="Genomic_DNA"/>
</dbReference>
<comment type="caution">
    <text evidence="2">The sequence shown here is derived from an EMBL/GenBank/DDBJ whole genome shotgun (WGS) entry which is preliminary data.</text>
</comment>
<reference evidence="2 3" key="1">
    <citation type="journal article" date="2019" name="Int. J. Syst. Evol. Microbiol.">
        <title>The Global Catalogue of Microorganisms (GCM) 10K type strain sequencing project: providing services to taxonomists for standard genome sequencing and annotation.</title>
        <authorList>
            <consortium name="The Broad Institute Genomics Platform"/>
            <consortium name="The Broad Institute Genome Sequencing Center for Infectious Disease"/>
            <person name="Wu L."/>
            <person name="Ma J."/>
        </authorList>
    </citation>
    <scope>NUCLEOTIDE SEQUENCE [LARGE SCALE GENOMIC DNA]</scope>
    <source>
        <strain evidence="2 3">JCM 6835</strain>
    </source>
</reference>
<name>A0ABN3SF73_9ACTN</name>
<sequence>MKLASVHFYPVKSTMGHDVPEAEVEPWGLKDDRRYLVATPEGQMLTAREVSRLLTCRAEVSGGTLTLTGPHREPLRVTPTTLLTEVRVWRTEVKLTDCGDEAADWLSALLGRSVRLVWLDDPTRRPVSPKHGTPQDRVSLADGYPVLLASTTSLDRLNDWIAETAVERGEEVPAPLPMRRFRPNVVVSGVEEPFAEDGWKRVRIGEVDFRVTKPCDRCVLTTIDPDTLEKGKEPLRTLAKYRRIDKQLLFAVNLIPDGTGVIRIGDPVVPS</sequence>
<gene>
    <name evidence="2" type="ORF">GCM10010412_057480</name>
</gene>
<dbReference type="InterPro" id="IPR005303">
    <property type="entry name" value="MOCOS_middle"/>
</dbReference>
<evidence type="ECO:0000313" key="3">
    <source>
        <dbReference type="Proteomes" id="UP001501666"/>
    </source>
</evidence>
<dbReference type="RefSeq" id="WP_346150520.1">
    <property type="nucleotide sequence ID" value="NZ_BAAATE010000017.1"/>
</dbReference>
<dbReference type="InterPro" id="IPR005302">
    <property type="entry name" value="MoCF_Sase_C"/>
</dbReference>
<dbReference type="Proteomes" id="UP001501666">
    <property type="component" value="Unassembled WGS sequence"/>
</dbReference>
<dbReference type="PROSITE" id="PS51340">
    <property type="entry name" value="MOSC"/>
    <property type="match status" value="1"/>
</dbReference>
<dbReference type="PANTHER" id="PTHR14237:SF19">
    <property type="entry name" value="MITOCHONDRIAL AMIDOXIME REDUCING COMPONENT 1"/>
    <property type="match status" value="1"/>
</dbReference>
<dbReference type="InterPro" id="IPR011037">
    <property type="entry name" value="Pyrv_Knase-like_insert_dom_sf"/>
</dbReference>
<evidence type="ECO:0000313" key="2">
    <source>
        <dbReference type="EMBL" id="GAA2675697.1"/>
    </source>
</evidence>
<dbReference type="Pfam" id="PF03473">
    <property type="entry name" value="MOSC"/>
    <property type="match status" value="1"/>
</dbReference>
<evidence type="ECO:0000259" key="1">
    <source>
        <dbReference type="PROSITE" id="PS51340"/>
    </source>
</evidence>
<protein>
    <submittedName>
        <fullName evidence="2">MOSC domain-containing protein</fullName>
    </submittedName>
</protein>
<proteinExistence type="predicted"/>
<organism evidence="2 3">
    <name type="scientific">Nonomuraea recticatena</name>
    <dbReference type="NCBI Taxonomy" id="46178"/>
    <lineage>
        <taxon>Bacteria</taxon>
        <taxon>Bacillati</taxon>
        <taxon>Actinomycetota</taxon>
        <taxon>Actinomycetes</taxon>
        <taxon>Streptosporangiales</taxon>
        <taxon>Streptosporangiaceae</taxon>
        <taxon>Nonomuraea</taxon>
    </lineage>
</organism>
<dbReference type="SUPFAM" id="SSF141673">
    <property type="entry name" value="MOSC N-terminal domain-like"/>
    <property type="match status" value="1"/>
</dbReference>
<feature type="domain" description="MOSC" evidence="1">
    <location>
        <begin position="114"/>
        <end position="271"/>
    </location>
</feature>
<dbReference type="SUPFAM" id="SSF50800">
    <property type="entry name" value="PK beta-barrel domain-like"/>
    <property type="match status" value="1"/>
</dbReference>
<dbReference type="PANTHER" id="PTHR14237">
    <property type="entry name" value="MOLYBDOPTERIN COFACTOR SULFURASE MOSC"/>
    <property type="match status" value="1"/>
</dbReference>
<accession>A0ABN3SF73</accession>
<keyword evidence="3" id="KW-1185">Reference proteome</keyword>
<dbReference type="Pfam" id="PF03476">
    <property type="entry name" value="MOSC_N"/>
    <property type="match status" value="1"/>
</dbReference>